<evidence type="ECO:0008006" key="3">
    <source>
        <dbReference type="Google" id="ProtNLM"/>
    </source>
</evidence>
<dbReference type="Proteomes" id="UP000054279">
    <property type="component" value="Unassembled WGS sequence"/>
</dbReference>
<reference evidence="1 2" key="1">
    <citation type="submission" date="2014-06" db="EMBL/GenBank/DDBJ databases">
        <title>Evolutionary Origins and Diversification of the Mycorrhizal Mutualists.</title>
        <authorList>
            <consortium name="DOE Joint Genome Institute"/>
            <consortium name="Mycorrhizal Genomics Consortium"/>
            <person name="Kohler A."/>
            <person name="Kuo A."/>
            <person name="Nagy L.G."/>
            <person name="Floudas D."/>
            <person name="Copeland A."/>
            <person name="Barry K.W."/>
            <person name="Cichocki N."/>
            <person name="Veneault-Fourrey C."/>
            <person name="LaButti K."/>
            <person name="Lindquist E.A."/>
            <person name="Lipzen A."/>
            <person name="Lundell T."/>
            <person name="Morin E."/>
            <person name="Murat C."/>
            <person name="Riley R."/>
            <person name="Ohm R."/>
            <person name="Sun H."/>
            <person name="Tunlid A."/>
            <person name="Henrissat B."/>
            <person name="Grigoriev I.V."/>
            <person name="Hibbett D.S."/>
            <person name="Martin F."/>
        </authorList>
    </citation>
    <scope>NUCLEOTIDE SEQUENCE [LARGE SCALE GENOMIC DNA]</scope>
    <source>
        <strain evidence="1 2">SS14</strain>
    </source>
</reference>
<dbReference type="EMBL" id="KN838022">
    <property type="protein sequence ID" value="KIJ22668.1"/>
    <property type="molecule type" value="Genomic_DNA"/>
</dbReference>
<evidence type="ECO:0000313" key="1">
    <source>
        <dbReference type="EMBL" id="KIJ22668.1"/>
    </source>
</evidence>
<evidence type="ECO:0000313" key="2">
    <source>
        <dbReference type="Proteomes" id="UP000054279"/>
    </source>
</evidence>
<name>A0A0C9T1K5_SPHS4</name>
<proteinExistence type="predicted"/>
<dbReference type="AlphaFoldDB" id="A0A0C9T1K5"/>
<gene>
    <name evidence="1" type="ORF">M422DRAFT_196911</name>
</gene>
<dbReference type="OrthoDB" id="3249498at2759"/>
<organism evidence="1 2">
    <name type="scientific">Sphaerobolus stellatus (strain SS14)</name>
    <dbReference type="NCBI Taxonomy" id="990650"/>
    <lineage>
        <taxon>Eukaryota</taxon>
        <taxon>Fungi</taxon>
        <taxon>Dikarya</taxon>
        <taxon>Basidiomycota</taxon>
        <taxon>Agaricomycotina</taxon>
        <taxon>Agaricomycetes</taxon>
        <taxon>Phallomycetidae</taxon>
        <taxon>Geastrales</taxon>
        <taxon>Sphaerobolaceae</taxon>
        <taxon>Sphaerobolus</taxon>
    </lineage>
</organism>
<dbReference type="HOGENOM" id="CLU_125038_0_0_1"/>
<keyword evidence="2" id="KW-1185">Reference proteome</keyword>
<protein>
    <recommendedName>
        <fullName evidence="3">RNase H type-1 domain-containing protein</fullName>
    </recommendedName>
</protein>
<dbReference type="InterPro" id="IPR012337">
    <property type="entry name" value="RNaseH-like_sf"/>
</dbReference>
<accession>A0A0C9T1K5</accession>
<dbReference type="SUPFAM" id="SSF53098">
    <property type="entry name" value="Ribonuclease H-like"/>
    <property type="match status" value="1"/>
</dbReference>
<sequence>MIVFTDACLTGAGFWSPNTAQALYCNTPVIRNYRDIFFFEALTVLYTLYWVAEAYPALSRLAIYCDSSNTVDIFNSLRAYGVYNTLLRLSIDILKSRNLDLRVYHIPGEHNNIADALSRGSFHLVPPHITISEFAPPKSLSEALKL</sequence>